<dbReference type="PANTHER" id="PTHR33018">
    <property type="entry name" value="OS10G0338966 PROTEIN-RELATED"/>
    <property type="match status" value="1"/>
</dbReference>
<dbReference type="Proteomes" id="UP001229421">
    <property type="component" value="Unassembled WGS sequence"/>
</dbReference>
<keyword evidence="2" id="KW-1185">Reference proteome</keyword>
<sequence length="299" mass="34294">MSSSKRKRGPASMSKNIPTEKIKLLRFTKDGQPCGSMAQKFKTWYSIKLKRNFSYHIPMSNFPTEDFDILWLQAKAYWMIETDAPKEFMKKWSKKIGTNWRSKLYTKFVKLKKNACDTYSYLDRDHWNDFVAQKSTAEFKEIKATNEYELTDFVIEIGADLFRVEKEMMADGSYAQNKDDPLVRVVGPEHGGSSRTVSHLIGKTKLAPVMESSHGSWICTIDSPPMQDEENTFSSGYMPDMNDVNAGSEEMDMHDVNAELQGTFGGNIGDLLAQVLCFWSWQVKDLVQVKATLVIEQRR</sequence>
<accession>A0AAD8JPF3</accession>
<dbReference type="AlphaFoldDB" id="A0AAD8JPF3"/>
<protein>
    <submittedName>
        <fullName evidence="1">Uncharacterized protein</fullName>
    </submittedName>
</protein>
<evidence type="ECO:0000313" key="1">
    <source>
        <dbReference type="EMBL" id="KAK1408277.1"/>
    </source>
</evidence>
<comment type="caution">
    <text evidence="1">The sequence shown here is derived from an EMBL/GenBank/DDBJ whole genome shotgun (WGS) entry which is preliminary data.</text>
</comment>
<dbReference type="EMBL" id="JAUHHV010000011">
    <property type="protein sequence ID" value="KAK1408277.1"/>
    <property type="molecule type" value="Genomic_DNA"/>
</dbReference>
<reference evidence="1" key="1">
    <citation type="journal article" date="2023" name="bioRxiv">
        <title>Improved chromosome-level genome assembly for marigold (Tagetes erecta).</title>
        <authorList>
            <person name="Jiang F."/>
            <person name="Yuan L."/>
            <person name="Wang S."/>
            <person name="Wang H."/>
            <person name="Xu D."/>
            <person name="Wang A."/>
            <person name="Fan W."/>
        </authorList>
    </citation>
    <scope>NUCLEOTIDE SEQUENCE</scope>
    <source>
        <strain evidence="1">WSJ</strain>
        <tissue evidence="1">Leaf</tissue>
    </source>
</reference>
<organism evidence="1 2">
    <name type="scientific">Tagetes erecta</name>
    <name type="common">African marigold</name>
    <dbReference type="NCBI Taxonomy" id="13708"/>
    <lineage>
        <taxon>Eukaryota</taxon>
        <taxon>Viridiplantae</taxon>
        <taxon>Streptophyta</taxon>
        <taxon>Embryophyta</taxon>
        <taxon>Tracheophyta</taxon>
        <taxon>Spermatophyta</taxon>
        <taxon>Magnoliopsida</taxon>
        <taxon>eudicotyledons</taxon>
        <taxon>Gunneridae</taxon>
        <taxon>Pentapetalae</taxon>
        <taxon>asterids</taxon>
        <taxon>campanulids</taxon>
        <taxon>Asterales</taxon>
        <taxon>Asteraceae</taxon>
        <taxon>Asteroideae</taxon>
        <taxon>Heliantheae alliance</taxon>
        <taxon>Tageteae</taxon>
        <taxon>Tagetes</taxon>
    </lineage>
</organism>
<evidence type="ECO:0000313" key="2">
    <source>
        <dbReference type="Proteomes" id="UP001229421"/>
    </source>
</evidence>
<dbReference type="PANTHER" id="PTHR33018:SF35">
    <property type="entry name" value="ULP1 PROTEASE FAMILY CATALYTIC DOMAIN, PAPAIN-LIKE CYSTEINE PEPTIDASE SUPERFAMILY"/>
    <property type="match status" value="1"/>
</dbReference>
<proteinExistence type="predicted"/>
<gene>
    <name evidence="1" type="ORF">QVD17_39914</name>
</gene>
<name>A0AAD8JPF3_TARER</name>